<evidence type="ECO:0000259" key="1">
    <source>
        <dbReference type="Pfam" id="PF13480"/>
    </source>
</evidence>
<dbReference type="EMBL" id="CAADEW010000044">
    <property type="protein sequence ID" value="VFJ53820.1"/>
    <property type="molecule type" value="Genomic_DNA"/>
</dbReference>
<reference evidence="2" key="1">
    <citation type="submission" date="2019-02" db="EMBL/GenBank/DDBJ databases">
        <authorList>
            <person name="Gruber-Vodicka R. H."/>
            <person name="Seah K. B. B."/>
        </authorList>
    </citation>
    <scope>NUCLEOTIDE SEQUENCE</scope>
    <source>
        <strain evidence="3">BECK_BZ106</strain>
        <strain evidence="2">BECK_BZ15</strain>
    </source>
</reference>
<sequence>MEFVCYTDWNQLPSSANALFAKGEKDSIFFSRLWFENLVTTALEHDQSMLLACVIDRDRVLAILPLLMRPDGNWHSLSNYYTPLYTLLLAKSDQQEILSCLVRGLRQLPFQYLRLQPVAENDRNLHALQRAMESSGFSCHRYFRFFNRIHRLQGQSYKDYIAARPARVRNTIARKYRKLEREHGCDIRLYTGGDLQQAWADYNTVYKASWKINEPLGGLIRGLVDSLSAPGWLRLAILYIAEQPVAGQLWFVAHGRASIFRLAYDEAWKQYSPGSILTGYLMEYVIDTDKVGEIDFLMGNEHYKQDWMTERRERWGMDCVKKTGHKGRIYPFVQSLRGLLKKPGRR</sequence>
<gene>
    <name evidence="2" type="ORF">BECKFW1821A_GA0114235_104424</name>
    <name evidence="3" type="ORF">BECKFW1821B_GA0114236_104224</name>
</gene>
<evidence type="ECO:0000313" key="3">
    <source>
        <dbReference type="EMBL" id="VFJ58608.1"/>
    </source>
</evidence>
<dbReference type="GO" id="GO:0016740">
    <property type="term" value="F:transferase activity"/>
    <property type="evidence" value="ECO:0007669"/>
    <property type="project" value="UniProtKB-KW"/>
</dbReference>
<dbReference type="InterPro" id="IPR038740">
    <property type="entry name" value="BioF2-like_GNAT_dom"/>
</dbReference>
<feature type="domain" description="BioF2-like acetyltransferase" evidence="1">
    <location>
        <begin position="167"/>
        <end position="305"/>
    </location>
</feature>
<name>A0A450SJX7_9GAMM</name>
<dbReference type="EMBL" id="CAADFD010000042">
    <property type="protein sequence ID" value="VFJ58608.1"/>
    <property type="molecule type" value="Genomic_DNA"/>
</dbReference>
<dbReference type="SUPFAM" id="SSF55729">
    <property type="entry name" value="Acyl-CoA N-acyltransferases (Nat)"/>
    <property type="match status" value="1"/>
</dbReference>
<dbReference type="Gene3D" id="3.40.630.30">
    <property type="match status" value="1"/>
</dbReference>
<dbReference type="AlphaFoldDB" id="A0A450SJX7"/>
<evidence type="ECO:0000313" key="2">
    <source>
        <dbReference type="EMBL" id="VFJ53820.1"/>
    </source>
</evidence>
<dbReference type="InterPro" id="IPR016181">
    <property type="entry name" value="Acyl_CoA_acyltransferase"/>
</dbReference>
<proteinExistence type="predicted"/>
<keyword evidence="2" id="KW-0808">Transferase</keyword>
<dbReference type="Pfam" id="PF13480">
    <property type="entry name" value="Acetyltransf_6"/>
    <property type="match status" value="1"/>
</dbReference>
<protein>
    <submittedName>
        <fullName evidence="2">Acetyltransferase (GNAT) domain-containing protein</fullName>
    </submittedName>
</protein>
<organism evidence="2">
    <name type="scientific">Candidatus Kentrum sp. FW</name>
    <dbReference type="NCBI Taxonomy" id="2126338"/>
    <lineage>
        <taxon>Bacteria</taxon>
        <taxon>Pseudomonadati</taxon>
        <taxon>Pseudomonadota</taxon>
        <taxon>Gammaproteobacteria</taxon>
        <taxon>Candidatus Kentrum</taxon>
    </lineage>
</organism>
<accession>A0A450SJX7</accession>